<dbReference type="GO" id="GO:0004180">
    <property type="term" value="F:carboxypeptidase activity"/>
    <property type="evidence" value="ECO:0007669"/>
    <property type="project" value="UniProtKB-KW"/>
</dbReference>
<dbReference type="Pfam" id="PF13620">
    <property type="entry name" value="CarboxypepD_reg"/>
    <property type="match status" value="1"/>
</dbReference>
<dbReference type="AlphaFoldDB" id="A0AAU1U371"/>
<feature type="transmembrane region" description="Helical" evidence="1">
    <location>
        <begin position="243"/>
        <end position="264"/>
    </location>
</feature>
<evidence type="ECO:0000313" key="2">
    <source>
        <dbReference type="EMBL" id="WTS11191.1"/>
    </source>
</evidence>
<feature type="transmembrane region" description="Helical" evidence="1">
    <location>
        <begin position="189"/>
        <end position="212"/>
    </location>
</feature>
<feature type="transmembrane region" description="Helical" evidence="1">
    <location>
        <begin position="27"/>
        <end position="46"/>
    </location>
</feature>
<keyword evidence="1" id="KW-0472">Membrane</keyword>
<reference evidence="2" key="1">
    <citation type="submission" date="2022-10" db="EMBL/GenBank/DDBJ databases">
        <title>The complete genomes of actinobacterial strains from the NBC collection.</title>
        <authorList>
            <person name="Joergensen T.S."/>
            <person name="Alvarez Arevalo M."/>
            <person name="Sterndorff E.B."/>
            <person name="Faurdal D."/>
            <person name="Vuksanovic O."/>
            <person name="Mourched A.-S."/>
            <person name="Charusanti P."/>
            <person name="Shaw S."/>
            <person name="Blin K."/>
            <person name="Weber T."/>
        </authorList>
    </citation>
    <scope>NUCLEOTIDE SEQUENCE</scope>
    <source>
        <strain evidence="2">NBC_00119</strain>
    </source>
</reference>
<dbReference type="SUPFAM" id="SSF49464">
    <property type="entry name" value="Carboxypeptidase regulatory domain-like"/>
    <property type="match status" value="1"/>
</dbReference>
<dbReference type="Gene3D" id="2.60.40.1120">
    <property type="entry name" value="Carboxypeptidase-like, regulatory domain"/>
    <property type="match status" value="1"/>
</dbReference>
<feature type="transmembrane region" description="Helical" evidence="1">
    <location>
        <begin position="218"/>
        <end position="236"/>
    </location>
</feature>
<dbReference type="EMBL" id="CP108195">
    <property type="protein sequence ID" value="WTS11191.1"/>
    <property type="molecule type" value="Genomic_DNA"/>
</dbReference>
<protein>
    <submittedName>
        <fullName evidence="2">Carboxypeptidase regulatory-like domain-containing protein</fullName>
    </submittedName>
</protein>
<organism evidence="2">
    <name type="scientific">Streptomyces sp. NBC_00119</name>
    <dbReference type="NCBI Taxonomy" id="2975659"/>
    <lineage>
        <taxon>Bacteria</taxon>
        <taxon>Bacillati</taxon>
        <taxon>Actinomycetota</taxon>
        <taxon>Actinomycetes</taxon>
        <taxon>Kitasatosporales</taxon>
        <taxon>Streptomycetaceae</taxon>
        <taxon>Streptomyces</taxon>
    </lineage>
</organism>
<gene>
    <name evidence="2" type="ORF">OHU69_08985</name>
</gene>
<keyword evidence="1" id="KW-1133">Transmembrane helix</keyword>
<dbReference type="InterPro" id="IPR008969">
    <property type="entry name" value="CarboxyPept-like_regulatory"/>
</dbReference>
<name>A0AAU1U371_9ACTN</name>
<feature type="transmembrane region" description="Helical" evidence="1">
    <location>
        <begin position="292"/>
        <end position="320"/>
    </location>
</feature>
<keyword evidence="2" id="KW-0645">Protease</keyword>
<keyword evidence="2" id="KW-0121">Carboxypeptidase</keyword>
<keyword evidence="2" id="KW-0378">Hydrolase</keyword>
<evidence type="ECO:0000256" key="1">
    <source>
        <dbReference type="SAM" id="Phobius"/>
    </source>
</evidence>
<keyword evidence="1" id="KW-0812">Transmembrane</keyword>
<feature type="transmembrane region" description="Helical" evidence="1">
    <location>
        <begin position="158"/>
        <end position="177"/>
    </location>
</feature>
<proteinExistence type="predicted"/>
<sequence>MDAGTERDTVENGTRPRGAVAKALAEAAWFPAVLFLGVIFFFAPALHAPGPHHVKVVVAGGAEADRVEAKLRAQTAGGFDVTAVTGRERARQAVLDRGAFAGYAVDGGHPVLYVAKANGASLEQTLITSFSKVTGTADTLTVRDVAPTTAKDPMGSTVLYFGIAWNIPAYILATTLLRAVTLNRRRKLLALTVVAALFSTVGYAVGVGLGYLNPEPSVMAVAFLLTTAVATTASGLAPFTGRFLPAVGMTLFIVMSIPTSGGAVPAPLLPEFYQAVHAVMPLANAIDALRGILYFGGAGVLKPVLVLCGWIAGGAALLALDAGRHRRAALAEAVTEPPADDPALETPVPTALPVHRHHFGEPVPALAGTVRDVDQEPVRGAVVVVLDSRGRQLVSTVTDEQGRYAVAGLPEGHLGIVASAPGRHPLALRKLLRAGETVDADFTLRGREESAVGAEPGRLTVSR</sequence>
<accession>A0AAU1U371</accession>